<evidence type="ECO:0000313" key="3">
    <source>
        <dbReference type="Proteomes" id="UP000095751"/>
    </source>
</evidence>
<evidence type="ECO:0000313" key="2">
    <source>
        <dbReference type="EMBL" id="OEU09760.1"/>
    </source>
</evidence>
<gene>
    <name evidence="2" type="ORF">FRACYDRAFT_248017</name>
</gene>
<dbReference type="Proteomes" id="UP000095751">
    <property type="component" value="Unassembled WGS sequence"/>
</dbReference>
<dbReference type="KEGG" id="fcy:FRACYDRAFT_248017"/>
<feature type="region of interest" description="Disordered" evidence="1">
    <location>
        <begin position="112"/>
        <end position="174"/>
    </location>
</feature>
<organism evidence="2 3">
    <name type="scientific">Fragilariopsis cylindrus CCMP1102</name>
    <dbReference type="NCBI Taxonomy" id="635003"/>
    <lineage>
        <taxon>Eukaryota</taxon>
        <taxon>Sar</taxon>
        <taxon>Stramenopiles</taxon>
        <taxon>Ochrophyta</taxon>
        <taxon>Bacillariophyta</taxon>
        <taxon>Bacillariophyceae</taxon>
        <taxon>Bacillariophycidae</taxon>
        <taxon>Bacillariales</taxon>
        <taxon>Bacillariaceae</taxon>
        <taxon>Fragilariopsis</taxon>
    </lineage>
</organism>
<proteinExistence type="predicted"/>
<dbReference type="OrthoDB" id="10688175at2759"/>
<accession>A0A1E7EUR0</accession>
<dbReference type="InParanoid" id="A0A1E7EUR0"/>
<keyword evidence="3" id="KW-1185">Reference proteome</keyword>
<feature type="compositionally biased region" description="Low complexity" evidence="1">
    <location>
        <begin position="644"/>
        <end position="659"/>
    </location>
</feature>
<name>A0A1E7EUR0_9STRA</name>
<sequence length="659" mass="71927">MNLLTVQRSILIWSTIAYYWAALFTDNYDSVSAFVGVAPYHPNLNGLTSHCRKNINVVDVISRLANTRTSMLIIGMTQRMTNEDGLEDEMIIKPLANTAVVEGAAEDADGIIVDSKDLKEENPKEEEKENLGVKSKKQEEEGKNDDDDHNVMTKKKKVGRPRGSKNLPVKKDNDNAENVTYDEVWDVSKKFFEATIDIVGKIGGPAIKVVTTAIESNKTKEVFEGTGDAIKLVSASIDNNKTTEILKSTADLAGKLGGSAIKLASASIDKNKTTEILKSTADLAGKLGGSAMKIVSEAIDNNDERKEGIDAAIKAASAAIGNMNINMDIMKLLEQETIIDVSIPYDSASLLAYTEWLVTNGKKKEEEYPSYDNMEELRYGYFQTNYKKVTIANVIAKKNIRDRLFRKSIESKLLFEAKEDVVAEEKLREEFSVVIELDIKPIKLDKYADLSPTEYTEMMKSLEPKTLVGLLVDLATYTGKAALNVATSTVEGTKKIDSRSSIGSSSGSGTVFVKKKKKSTSVNAAKVQKKKIPNKTIVSSSKNKKQAAVKKPKLAVTTKSMFSFGGTKKVTKPPPTTLKPAAAARQQKKKVVAPKKKKVIGGVPELSKWKQNKDGSITGFISNSPSFFTGTRITTSSIPKGAKSGSTVRTGSGSRYKLN</sequence>
<feature type="region of interest" description="Disordered" evidence="1">
    <location>
        <begin position="632"/>
        <end position="659"/>
    </location>
</feature>
<protein>
    <submittedName>
        <fullName evidence="2">Uncharacterized protein</fullName>
    </submittedName>
</protein>
<feature type="compositionally biased region" description="Basic and acidic residues" evidence="1">
    <location>
        <begin position="114"/>
        <end position="141"/>
    </location>
</feature>
<evidence type="ECO:0000256" key="1">
    <source>
        <dbReference type="SAM" id="MobiDB-lite"/>
    </source>
</evidence>
<feature type="compositionally biased region" description="Basic residues" evidence="1">
    <location>
        <begin position="152"/>
        <end position="163"/>
    </location>
</feature>
<dbReference type="AlphaFoldDB" id="A0A1E7EUR0"/>
<reference evidence="2 3" key="1">
    <citation type="submission" date="2016-09" db="EMBL/GenBank/DDBJ databases">
        <title>Extensive genetic diversity and differential bi-allelic expression allows diatom success in the polar Southern Ocean.</title>
        <authorList>
            <consortium name="DOE Joint Genome Institute"/>
            <person name="Mock T."/>
            <person name="Otillar R.P."/>
            <person name="Strauss J."/>
            <person name="Dupont C."/>
            <person name="Frickenhaus S."/>
            <person name="Maumus F."/>
            <person name="Mcmullan M."/>
            <person name="Sanges R."/>
            <person name="Schmutz J."/>
            <person name="Toseland A."/>
            <person name="Valas R."/>
            <person name="Veluchamy A."/>
            <person name="Ward B.J."/>
            <person name="Allen A."/>
            <person name="Barry K."/>
            <person name="Falciatore A."/>
            <person name="Ferrante M."/>
            <person name="Fortunato A.E."/>
            <person name="Gloeckner G."/>
            <person name="Gruber A."/>
            <person name="Hipkin R."/>
            <person name="Janech M."/>
            <person name="Kroth P."/>
            <person name="Leese F."/>
            <person name="Lindquist E."/>
            <person name="Lyon B.R."/>
            <person name="Martin J."/>
            <person name="Mayer C."/>
            <person name="Parker M."/>
            <person name="Quesneville H."/>
            <person name="Raymond J."/>
            <person name="Uhlig C."/>
            <person name="Valentin K.U."/>
            <person name="Worden A.Z."/>
            <person name="Armbrust E.V."/>
            <person name="Bowler C."/>
            <person name="Green B."/>
            <person name="Moulton V."/>
            <person name="Van Oosterhout C."/>
            <person name="Grigoriev I."/>
        </authorList>
    </citation>
    <scope>NUCLEOTIDE SEQUENCE [LARGE SCALE GENOMIC DNA]</scope>
    <source>
        <strain evidence="2 3">CCMP1102</strain>
    </source>
</reference>
<feature type="region of interest" description="Disordered" evidence="1">
    <location>
        <begin position="566"/>
        <end position="590"/>
    </location>
</feature>
<dbReference type="EMBL" id="KV784374">
    <property type="protein sequence ID" value="OEU09760.1"/>
    <property type="molecule type" value="Genomic_DNA"/>
</dbReference>